<feature type="transmembrane region" description="Helical" evidence="1">
    <location>
        <begin position="26"/>
        <end position="45"/>
    </location>
</feature>
<evidence type="ECO:0000313" key="2">
    <source>
        <dbReference type="EMBL" id="KAF5191396.1"/>
    </source>
</evidence>
<keyword evidence="3" id="KW-1185">Reference proteome</keyword>
<dbReference type="Proteomes" id="UP000554482">
    <property type="component" value="Unassembled WGS sequence"/>
</dbReference>
<feature type="non-terminal residue" evidence="2">
    <location>
        <position position="1"/>
    </location>
</feature>
<gene>
    <name evidence="2" type="ORF">FRX31_019017</name>
</gene>
<organism evidence="2 3">
    <name type="scientific">Thalictrum thalictroides</name>
    <name type="common">Rue-anemone</name>
    <name type="synonym">Anemone thalictroides</name>
    <dbReference type="NCBI Taxonomy" id="46969"/>
    <lineage>
        <taxon>Eukaryota</taxon>
        <taxon>Viridiplantae</taxon>
        <taxon>Streptophyta</taxon>
        <taxon>Embryophyta</taxon>
        <taxon>Tracheophyta</taxon>
        <taxon>Spermatophyta</taxon>
        <taxon>Magnoliopsida</taxon>
        <taxon>Ranunculales</taxon>
        <taxon>Ranunculaceae</taxon>
        <taxon>Thalictroideae</taxon>
        <taxon>Thalictrum</taxon>
    </lineage>
</organism>
<keyword evidence="1" id="KW-1133">Transmembrane helix</keyword>
<sequence length="83" mass="9661">MKKFGWTALIYGELLKKLKTKKDNRLSVSACKILLLVLFCEIIGIREPRKGYIAGTPRIGKWNFTKLFEAWKNDFLQNIAKDK</sequence>
<name>A0A7J6W1Z3_THATH</name>
<protein>
    <submittedName>
        <fullName evidence="2">Uncharacterized protein</fullName>
    </submittedName>
</protein>
<accession>A0A7J6W1Z3</accession>
<evidence type="ECO:0000313" key="3">
    <source>
        <dbReference type="Proteomes" id="UP000554482"/>
    </source>
</evidence>
<keyword evidence="1" id="KW-0812">Transmembrane</keyword>
<evidence type="ECO:0000256" key="1">
    <source>
        <dbReference type="SAM" id="Phobius"/>
    </source>
</evidence>
<dbReference type="AlphaFoldDB" id="A0A7J6W1Z3"/>
<comment type="caution">
    <text evidence="2">The sequence shown here is derived from an EMBL/GenBank/DDBJ whole genome shotgun (WGS) entry which is preliminary data.</text>
</comment>
<proteinExistence type="predicted"/>
<keyword evidence="1" id="KW-0472">Membrane</keyword>
<dbReference type="EMBL" id="JABWDY010022868">
    <property type="protein sequence ID" value="KAF5191396.1"/>
    <property type="molecule type" value="Genomic_DNA"/>
</dbReference>
<reference evidence="2 3" key="1">
    <citation type="submission" date="2020-06" db="EMBL/GenBank/DDBJ databases">
        <title>Transcriptomic and genomic resources for Thalictrum thalictroides and T. hernandezii: Facilitating candidate gene discovery in an emerging model plant lineage.</title>
        <authorList>
            <person name="Arias T."/>
            <person name="Riano-Pachon D.M."/>
            <person name="Di Stilio V.S."/>
        </authorList>
    </citation>
    <scope>NUCLEOTIDE SEQUENCE [LARGE SCALE GENOMIC DNA]</scope>
    <source>
        <strain evidence="3">cv. WT478/WT964</strain>
        <tissue evidence="2">Leaves</tissue>
    </source>
</reference>